<organism evidence="2 3">
    <name type="scientific">Roseateles saccharophilus</name>
    <name type="common">Pseudomonas saccharophila</name>
    <dbReference type="NCBI Taxonomy" id="304"/>
    <lineage>
        <taxon>Bacteria</taxon>
        <taxon>Pseudomonadati</taxon>
        <taxon>Pseudomonadota</taxon>
        <taxon>Betaproteobacteria</taxon>
        <taxon>Burkholderiales</taxon>
        <taxon>Sphaerotilaceae</taxon>
        <taxon>Roseateles</taxon>
    </lineage>
</organism>
<proteinExistence type="predicted"/>
<dbReference type="AlphaFoldDB" id="A0A4R3UKS0"/>
<sequence length="483" mass="52004">MNAATSSQMLLAFWRQRDHEAPWGRRLLLALTLLGLGAALYAAPGLWPTVLAGSAALALAALWTAVAGSLLLQNHPHAARFVPGHLQRLRELALAAWAAVTLACTLLLWLSLSRLPPFPALLLIVAATLAFTAWALRAWMLWMLLSFGPALFFGFGLDRRLAPLWSLLRELWAAQTATVAALCLLVLGWSITRLFGNGDTAHSQGYARRARMRRASRDGMMGNRAGLATFGRPGECLGQPFERAASAWLRHVLARARATPASVLQRAEIVLHGQQHWLRQGLGVLVALAITALSFGLLLAMGGLGPDKAWAQGAFGMAIGVASAGFNPSFALPNMLWQSRREQALLRLLPGMPQGTAMNRGVAWLQLRHALLAWTLTALTLGLLAWAADDLALLCLAFGALPLSASWLLRAPARMQAPSSWTAVLPILAFLLLAWGMYAANRKLDVPLAALLGASVVASLVLGLWRWRVVCRAPQPLPAGRLG</sequence>
<feature type="transmembrane region" description="Helical" evidence="1">
    <location>
        <begin position="52"/>
        <end position="72"/>
    </location>
</feature>
<evidence type="ECO:0000313" key="2">
    <source>
        <dbReference type="EMBL" id="TCU90943.1"/>
    </source>
</evidence>
<feature type="transmembrane region" description="Helical" evidence="1">
    <location>
        <begin position="282"/>
        <end position="304"/>
    </location>
</feature>
<feature type="transmembrane region" description="Helical" evidence="1">
    <location>
        <begin position="421"/>
        <end position="440"/>
    </location>
</feature>
<dbReference type="OrthoDB" id="8887481at2"/>
<feature type="transmembrane region" description="Helical" evidence="1">
    <location>
        <begin position="367"/>
        <end position="385"/>
    </location>
</feature>
<evidence type="ECO:0000313" key="3">
    <source>
        <dbReference type="Proteomes" id="UP000295110"/>
    </source>
</evidence>
<reference evidence="2 3" key="1">
    <citation type="submission" date="2019-03" db="EMBL/GenBank/DDBJ databases">
        <title>Genomic Encyclopedia of Type Strains, Phase IV (KMG-IV): sequencing the most valuable type-strain genomes for metagenomic binning, comparative biology and taxonomic classification.</title>
        <authorList>
            <person name="Goeker M."/>
        </authorList>
    </citation>
    <scope>NUCLEOTIDE SEQUENCE [LARGE SCALE GENOMIC DNA]</scope>
    <source>
        <strain evidence="2 3">DSM 654</strain>
    </source>
</reference>
<protein>
    <submittedName>
        <fullName evidence="2">Uncharacterized protein</fullName>
    </submittedName>
</protein>
<feature type="transmembrane region" description="Helical" evidence="1">
    <location>
        <begin position="391"/>
        <end position="409"/>
    </location>
</feature>
<keyword evidence="1" id="KW-0812">Transmembrane</keyword>
<keyword evidence="1" id="KW-1133">Transmembrane helix</keyword>
<comment type="caution">
    <text evidence="2">The sequence shown here is derived from an EMBL/GenBank/DDBJ whole genome shotgun (WGS) entry which is preliminary data.</text>
</comment>
<name>A0A4R3UKS0_ROSSA</name>
<feature type="transmembrane region" description="Helical" evidence="1">
    <location>
        <begin position="92"/>
        <end position="112"/>
    </location>
</feature>
<feature type="transmembrane region" description="Helical" evidence="1">
    <location>
        <begin position="446"/>
        <end position="465"/>
    </location>
</feature>
<gene>
    <name evidence="2" type="ORF">EV671_102821</name>
</gene>
<keyword evidence="1" id="KW-0472">Membrane</keyword>
<dbReference type="EMBL" id="SMBU01000028">
    <property type="protein sequence ID" value="TCU90943.1"/>
    <property type="molecule type" value="Genomic_DNA"/>
</dbReference>
<feature type="transmembrane region" description="Helical" evidence="1">
    <location>
        <begin position="118"/>
        <end position="136"/>
    </location>
</feature>
<evidence type="ECO:0000256" key="1">
    <source>
        <dbReference type="SAM" id="Phobius"/>
    </source>
</evidence>
<feature type="transmembrane region" description="Helical" evidence="1">
    <location>
        <begin position="310"/>
        <end position="332"/>
    </location>
</feature>
<dbReference type="Proteomes" id="UP000295110">
    <property type="component" value="Unassembled WGS sequence"/>
</dbReference>
<dbReference type="RefSeq" id="WP_132574778.1">
    <property type="nucleotide sequence ID" value="NZ_CBCSGL010000027.1"/>
</dbReference>
<feature type="transmembrane region" description="Helical" evidence="1">
    <location>
        <begin position="141"/>
        <end position="157"/>
    </location>
</feature>
<accession>A0A4R3UKS0</accession>
<keyword evidence="3" id="KW-1185">Reference proteome</keyword>
<feature type="transmembrane region" description="Helical" evidence="1">
    <location>
        <begin position="177"/>
        <end position="196"/>
    </location>
</feature>